<gene>
    <name evidence="2" type="ORF">PXEA_LOCUS17862</name>
</gene>
<sequence length="75" mass="8047">MGRQQSNLDSTSSSNEIEPPTTLPQEIYRSPVAHIIDRMGVESGVESRMAATGFTIANTIYCLQFAPSAPSSFGP</sequence>
<evidence type="ECO:0000313" key="3">
    <source>
        <dbReference type="Proteomes" id="UP000784294"/>
    </source>
</evidence>
<name>A0A448WZV0_9PLAT</name>
<evidence type="ECO:0000313" key="2">
    <source>
        <dbReference type="EMBL" id="VEL24422.1"/>
    </source>
</evidence>
<protein>
    <submittedName>
        <fullName evidence="2">Uncharacterized protein</fullName>
    </submittedName>
</protein>
<dbReference type="Proteomes" id="UP000784294">
    <property type="component" value="Unassembled WGS sequence"/>
</dbReference>
<dbReference type="AlphaFoldDB" id="A0A448WZV0"/>
<feature type="compositionally biased region" description="Polar residues" evidence="1">
    <location>
        <begin position="1"/>
        <end position="16"/>
    </location>
</feature>
<comment type="caution">
    <text evidence="2">The sequence shown here is derived from an EMBL/GenBank/DDBJ whole genome shotgun (WGS) entry which is preliminary data.</text>
</comment>
<keyword evidence="3" id="KW-1185">Reference proteome</keyword>
<dbReference type="EMBL" id="CAAALY010067666">
    <property type="protein sequence ID" value="VEL24422.1"/>
    <property type="molecule type" value="Genomic_DNA"/>
</dbReference>
<evidence type="ECO:0000256" key="1">
    <source>
        <dbReference type="SAM" id="MobiDB-lite"/>
    </source>
</evidence>
<reference evidence="2" key="1">
    <citation type="submission" date="2018-11" db="EMBL/GenBank/DDBJ databases">
        <authorList>
            <consortium name="Pathogen Informatics"/>
        </authorList>
    </citation>
    <scope>NUCLEOTIDE SEQUENCE</scope>
</reference>
<organism evidence="2 3">
    <name type="scientific">Protopolystoma xenopodis</name>
    <dbReference type="NCBI Taxonomy" id="117903"/>
    <lineage>
        <taxon>Eukaryota</taxon>
        <taxon>Metazoa</taxon>
        <taxon>Spiralia</taxon>
        <taxon>Lophotrochozoa</taxon>
        <taxon>Platyhelminthes</taxon>
        <taxon>Monogenea</taxon>
        <taxon>Polyopisthocotylea</taxon>
        <taxon>Polystomatidea</taxon>
        <taxon>Polystomatidae</taxon>
        <taxon>Protopolystoma</taxon>
    </lineage>
</organism>
<feature type="region of interest" description="Disordered" evidence="1">
    <location>
        <begin position="1"/>
        <end position="28"/>
    </location>
</feature>
<proteinExistence type="predicted"/>
<accession>A0A448WZV0</accession>